<evidence type="ECO:0000256" key="12">
    <source>
        <dbReference type="SAM" id="Phobius"/>
    </source>
</evidence>
<proteinExistence type="predicted"/>
<dbReference type="RefSeq" id="WP_165313628.1">
    <property type="nucleotide sequence ID" value="NZ_CP049332.1"/>
</dbReference>
<evidence type="ECO:0000313" key="14">
    <source>
        <dbReference type="Proteomes" id="UP000503003"/>
    </source>
</evidence>
<keyword evidence="2" id="KW-1003">Cell membrane</keyword>
<keyword evidence="4" id="KW-0479">Metal-binding</keyword>
<feature type="transmembrane region" description="Helical" evidence="12">
    <location>
        <begin position="107"/>
        <end position="126"/>
    </location>
</feature>
<protein>
    <submittedName>
        <fullName evidence="13">Heme A synthase</fullName>
    </submittedName>
</protein>
<accession>A0A6G7CPE3</accession>
<comment type="subcellular location">
    <subcellularLocation>
        <location evidence="1">Membrane</location>
        <topology evidence="1">Multi-pass membrane protein</topology>
    </subcellularLocation>
</comment>
<evidence type="ECO:0000256" key="9">
    <source>
        <dbReference type="ARBA" id="ARBA00023136"/>
    </source>
</evidence>
<evidence type="ECO:0000256" key="10">
    <source>
        <dbReference type="ARBA" id="ARBA00023157"/>
    </source>
</evidence>
<feature type="transmembrane region" description="Helical" evidence="12">
    <location>
        <begin position="194"/>
        <end position="213"/>
    </location>
</feature>
<dbReference type="InterPro" id="IPR050450">
    <property type="entry name" value="COX15/CtaA_HemeA_synthase"/>
</dbReference>
<dbReference type="KEGG" id="vzi:G5S32_18465"/>
<evidence type="ECO:0000256" key="4">
    <source>
        <dbReference type="ARBA" id="ARBA00022723"/>
    </source>
</evidence>
<dbReference type="PANTHER" id="PTHR35457">
    <property type="entry name" value="HEME A SYNTHASE"/>
    <property type="match status" value="1"/>
</dbReference>
<feature type="transmembrane region" description="Helical" evidence="12">
    <location>
        <begin position="271"/>
        <end position="288"/>
    </location>
</feature>
<dbReference type="GO" id="GO:0006784">
    <property type="term" value="P:heme A biosynthetic process"/>
    <property type="evidence" value="ECO:0007669"/>
    <property type="project" value="InterPro"/>
</dbReference>
<keyword evidence="6" id="KW-0560">Oxidoreductase</keyword>
<keyword evidence="9 12" id="KW-0472">Membrane</keyword>
<evidence type="ECO:0000256" key="5">
    <source>
        <dbReference type="ARBA" id="ARBA00022989"/>
    </source>
</evidence>
<keyword evidence="14" id="KW-1185">Reference proteome</keyword>
<sequence length="389" mass="42754">MMTNSNIGLTRLVKFALILTLTVIALGAYTRLSDAGLGCPDWPGCYGHFTVPQSSSALEKAELLYPHLDVEPHKAWPEMIHRYFAGTLGLVVFLITFLCFKSRVVSMALPLAIAGVVIFQALLGMWTVTMKLLPLVVMGHLLGGFTLLASLWLLLWQLQSQAMFFHSQEIFFQSQDNSSHTQDSNVTISSSLKLAAVVTLLVVIGQIMLGGWTSSNYAALMCSSLPICEGNWTNYLDFKTAFTLIHHGHESYEFGVLEYAPRLTIHVSHRFGAIFTIFSVSLLALLLWKKALFSLAKMLLGALSVQILLGISNVVFNLPLMIAVLHNLGAALLMIAVLKCNYALFSYERVASAATTSPVSLEQTSLAKSSSFEYQKSATKLSIRKVSHE</sequence>
<dbReference type="GO" id="GO:0016491">
    <property type="term" value="F:oxidoreductase activity"/>
    <property type="evidence" value="ECO:0007669"/>
    <property type="project" value="UniProtKB-KW"/>
</dbReference>
<dbReference type="Pfam" id="PF02628">
    <property type="entry name" value="COX15-CtaA"/>
    <property type="match status" value="1"/>
</dbReference>
<keyword evidence="10" id="KW-1015">Disulfide bond</keyword>
<organism evidence="13 14">
    <name type="scientific">Vibrio ziniensis</name>
    <dbReference type="NCBI Taxonomy" id="2711221"/>
    <lineage>
        <taxon>Bacteria</taxon>
        <taxon>Pseudomonadati</taxon>
        <taxon>Pseudomonadota</taxon>
        <taxon>Gammaproteobacteria</taxon>
        <taxon>Vibrionales</taxon>
        <taxon>Vibrionaceae</taxon>
        <taxon>Vibrio</taxon>
    </lineage>
</organism>
<evidence type="ECO:0000256" key="11">
    <source>
        <dbReference type="ARBA" id="ARBA00023444"/>
    </source>
</evidence>
<dbReference type="GO" id="GO:0046872">
    <property type="term" value="F:metal ion binding"/>
    <property type="evidence" value="ECO:0007669"/>
    <property type="project" value="UniProtKB-KW"/>
</dbReference>
<evidence type="ECO:0000256" key="7">
    <source>
        <dbReference type="ARBA" id="ARBA00023004"/>
    </source>
</evidence>
<dbReference type="EMBL" id="CP049332">
    <property type="protein sequence ID" value="QIH43962.1"/>
    <property type="molecule type" value="Genomic_DNA"/>
</dbReference>
<evidence type="ECO:0000256" key="1">
    <source>
        <dbReference type="ARBA" id="ARBA00004141"/>
    </source>
</evidence>
<keyword evidence="7" id="KW-0408">Iron</keyword>
<evidence type="ECO:0000256" key="8">
    <source>
        <dbReference type="ARBA" id="ARBA00023133"/>
    </source>
</evidence>
<feature type="transmembrane region" description="Helical" evidence="12">
    <location>
        <begin position="12"/>
        <end position="32"/>
    </location>
</feature>
<dbReference type="GO" id="GO:0016020">
    <property type="term" value="C:membrane"/>
    <property type="evidence" value="ECO:0007669"/>
    <property type="project" value="UniProtKB-SubCell"/>
</dbReference>
<dbReference type="Proteomes" id="UP000503003">
    <property type="component" value="Chromosome 2"/>
</dbReference>
<name>A0A6G7CPE3_9VIBR</name>
<feature type="transmembrane region" description="Helical" evidence="12">
    <location>
        <begin position="80"/>
        <end position="100"/>
    </location>
</feature>
<comment type="pathway">
    <text evidence="11">Porphyrin-containing compound metabolism.</text>
</comment>
<evidence type="ECO:0000256" key="2">
    <source>
        <dbReference type="ARBA" id="ARBA00022475"/>
    </source>
</evidence>
<evidence type="ECO:0000256" key="3">
    <source>
        <dbReference type="ARBA" id="ARBA00022692"/>
    </source>
</evidence>
<keyword evidence="8" id="KW-0350">Heme biosynthesis</keyword>
<feature type="transmembrane region" description="Helical" evidence="12">
    <location>
        <begin position="132"/>
        <end position="155"/>
    </location>
</feature>
<dbReference type="AlphaFoldDB" id="A0A6G7CPE3"/>
<dbReference type="PANTHER" id="PTHR35457:SF1">
    <property type="entry name" value="HEME A SYNTHASE"/>
    <property type="match status" value="1"/>
</dbReference>
<keyword evidence="5 12" id="KW-1133">Transmembrane helix</keyword>
<keyword evidence="3 12" id="KW-0812">Transmembrane</keyword>
<evidence type="ECO:0000256" key="6">
    <source>
        <dbReference type="ARBA" id="ARBA00023002"/>
    </source>
</evidence>
<dbReference type="InterPro" id="IPR003780">
    <property type="entry name" value="COX15/CtaA_fam"/>
</dbReference>
<reference evidence="13 14" key="1">
    <citation type="submission" date="2020-02" db="EMBL/GenBank/DDBJ databases">
        <title>A complete genome of a marine bacterium Vibrio sp. ZWAL4003 isolated from the mangrove sediment with the ability to degrade polysaccharides.</title>
        <authorList>
            <person name="Wu J."/>
            <person name="Qu W."/>
            <person name="Zeng R."/>
        </authorList>
    </citation>
    <scope>NUCLEOTIDE SEQUENCE [LARGE SCALE GENOMIC DNA]</scope>
    <source>
        <strain evidence="13 14">ZWAL4003</strain>
    </source>
</reference>
<evidence type="ECO:0000313" key="13">
    <source>
        <dbReference type="EMBL" id="QIH43962.1"/>
    </source>
</evidence>
<gene>
    <name evidence="13" type="ORF">G5S32_18465</name>
</gene>
<feature type="transmembrane region" description="Helical" evidence="12">
    <location>
        <begin position="295"/>
        <end position="312"/>
    </location>
</feature>